<dbReference type="InterPro" id="IPR050377">
    <property type="entry name" value="Radical_SAM_PqqE_MftC-like"/>
</dbReference>
<dbReference type="PANTHER" id="PTHR11228">
    <property type="entry name" value="RADICAL SAM DOMAIN PROTEIN"/>
    <property type="match status" value="1"/>
</dbReference>
<dbReference type="SFLD" id="SFLDS00029">
    <property type="entry name" value="Radical_SAM"/>
    <property type="match status" value="1"/>
</dbReference>
<evidence type="ECO:0000256" key="3">
    <source>
        <dbReference type="ARBA" id="ARBA00022723"/>
    </source>
</evidence>
<keyword evidence="2" id="KW-0949">S-adenosyl-L-methionine</keyword>
<proteinExistence type="predicted"/>
<name>A0ABM7S6G4_9FLAO</name>
<keyword evidence="4" id="KW-0408">Iron</keyword>
<dbReference type="EMBL" id="AP024749">
    <property type="protein sequence ID" value="BCY28358.1"/>
    <property type="molecule type" value="Genomic_DNA"/>
</dbReference>
<feature type="domain" description="Radical SAM core" evidence="6">
    <location>
        <begin position="36"/>
        <end position="244"/>
    </location>
</feature>
<dbReference type="InterPro" id="IPR012840">
    <property type="entry name" value="NrdG2"/>
</dbReference>
<dbReference type="Proteomes" id="UP000825258">
    <property type="component" value="Chromosome"/>
</dbReference>
<dbReference type="NCBIfam" id="TIGR02495">
    <property type="entry name" value="NrdG2"/>
    <property type="match status" value="1"/>
</dbReference>
<evidence type="ECO:0000256" key="1">
    <source>
        <dbReference type="ARBA" id="ARBA00001966"/>
    </source>
</evidence>
<comment type="cofactor">
    <cofactor evidence="1">
        <name>[4Fe-4S] cluster</name>
        <dbReference type="ChEBI" id="CHEBI:49883"/>
    </cofactor>
</comment>
<keyword evidence="8" id="KW-1185">Reference proteome</keyword>
<dbReference type="PANTHER" id="PTHR11228:SF27">
    <property type="entry name" value="GLYCYL-RADICAL ENZYME ACTIVATING ENZYME MJ1227-RELATED"/>
    <property type="match status" value="1"/>
</dbReference>
<dbReference type="CDD" id="cd01335">
    <property type="entry name" value="Radical_SAM"/>
    <property type="match status" value="1"/>
</dbReference>
<evidence type="ECO:0000256" key="2">
    <source>
        <dbReference type="ARBA" id="ARBA00022691"/>
    </source>
</evidence>
<keyword evidence="5" id="KW-0411">Iron-sulfur</keyword>
<evidence type="ECO:0000256" key="4">
    <source>
        <dbReference type="ARBA" id="ARBA00023004"/>
    </source>
</evidence>
<gene>
    <name evidence="7" type="ORF">KK2020170_12260</name>
</gene>
<reference evidence="7 8" key="1">
    <citation type="submission" date="2021-06" db="EMBL/GenBank/DDBJ databases">
        <title>Whole genome sequences of Flavobacterium sp. KK2020170 and assembly.</title>
        <authorList>
            <person name="Kitahara K."/>
            <person name="Miyoshi S."/>
            <person name="Uesaka K."/>
        </authorList>
    </citation>
    <scope>NUCLEOTIDE SEQUENCE [LARGE SCALE GENOMIC DNA]</scope>
    <source>
        <strain evidence="7 8">KK2020170</strain>
    </source>
</reference>
<dbReference type="SFLD" id="SFLDG01067">
    <property type="entry name" value="SPASM/twitch_domain_containing"/>
    <property type="match status" value="1"/>
</dbReference>
<keyword evidence="3" id="KW-0479">Metal-binding</keyword>
<organism evidence="7 8">
    <name type="scientific">Flavobacterium okayamense</name>
    <dbReference type="NCBI Taxonomy" id="2830782"/>
    <lineage>
        <taxon>Bacteria</taxon>
        <taxon>Pseudomonadati</taxon>
        <taxon>Bacteroidota</taxon>
        <taxon>Flavobacteriia</taxon>
        <taxon>Flavobacteriales</taxon>
        <taxon>Flavobacteriaceae</taxon>
        <taxon>Flavobacterium</taxon>
    </lineage>
</organism>
<dbReference type="InterPro" id="IPR007197">
    <property type="entry name" value="rSAM"/>
</dbReference>
<evidence type="ECO:0000256" key="5">
    <source>
        <dbReference type="ARBA" id="ARBA00023014"/>
    </source>
</evidence>
<dbReference type="SFLD" id="SFLDG01094">
    <property type="entry name" value="Uncharacterised_Radical_SAM_Su"/>
    <property type="match status" value="1"/>
</dbReference>
<dbReference type="Pfam" id="PF04055">
    <property type="entry name" value="Radical_SAM"/>
    <property type="match status" value="1"/>
</dbReference>
<evidence type="ECO:0000313" key="7">
    <source>
        <dbReference type="EMBL" id="BCY28358.1"/>
    </source>
</evidence>
<sequence>MEKKVNTNNEPTLENVNLDFLNKKAIHSFTPFTLLDYPDKSACILWFAGCNMKCDYCYNPEIVFGKGSFYFSEIVSFLKSRRNLLDALVFSGGECLIHKDVIPFIKFVKSLGFLIKVDTNGSQPKVLEKLIEEQLIDYVALDFKGPKEKFFTITKSDFYAQFLNCFELLQSSSIPFEVRTTYHSSLLNPEDIAAMLNVLLELGYEKNYYIQNFRNYQNTIEPLPDSQLISEKDIHHNMTKIIFR</sequence>
<dbReference type="Gene3D" id="3.20.20.70">
    <property type="entry name" value="Aldolase class I"/>
    <property type="match status" value="1"/>
</dbReference>
<dbReference type="InterPro" id="IPR013785">
    <property type="entry name" value="Aldolase_TIM"/>
</dbReference>
<protein>
    <submittedName>
        <fullName evidence="7">Anaerobic ribonucleoside-triphosphate reductase activating protein</fullName>
    </submittedName>
</protein>
<evidence type="ECO:0000313" key="8">
    <source>
        <dbReference type="Proteomes" id="UP000825258"/>
    </source>
</evidence>
<dbReference type="PROSITE" id="PS51918">
    <property type="entry name" value="RADICAL_SAM"/>
    <property type="match status" value="1"/>
</dbReference>
<dbReference type="SUPFAM" id="SSF102114">
    <property type="entry name" value="Radical SAM enzymes"/>
    <property type="match status" value="1"/>
</dbReference>
<evidence type="ECO:0000259" key="6">
    <source>
        <dbReference type="PROSITE" id="PS51918"/>
    </source>
</evidence>
<dbReference type="InterPro" id="IPR058240">
    <property type="entry name" value="rSAM_sf"/>
</dbReference>
<accession>A0ABM7S6G4</accession>